<reference evidence="2" key="1">
    <citation type="journal article" date="2015" name="Nature">
        <title>Complex archaea that bridge the gap between prokaryotes and eukaryotes.</title>
        <authorList>
            <person name="Spang A."/>
            <person name="Saw J.H."/>
            <person name="Jorgensen S.L."/>
            <person name="Zaremba-Niedzwiedzka K."/>
            <person name="Martijn J."/>
            <person name="Lind A.E."/>
            <person name="van Eijk R."/>
            <person name="Schleper C."/>
            <person name="Guy L."/>
            <person name="Ettema T.J."/>
        </authorList>
    </citation>
    <scope>NUCLEOTIDE SEQUENCE</scope>
</reference>
<accession>A0A0F9H5W5</accession>
<name>A0A0F9H5W5_9ZZZZ</name>
<feature type="transmembrane region" description="Helical" evidence="1">
    <location>
        <begin position="6"/>
        <end position="26"/>
    </location>
</feature>
<evidence type="ECO:0000256" key="1">
    <source>
        <dbReference type="SAM" id="Phobius"/>
    </source>
</evidence>
<gene>
    <name evidence="2" type="ORF">LCGC14_1744040</name>
</gene>
<organism evidence="2">
    <name type="scientific">marine sediment metagenome</name>
    <dbReference type="NCBI Taxonomy" id="412755"/>
    <lineage>
        <taxon>unclassified sequences</taxon>
        <taxon>metagenomes</taxon>
        <taxon>ecological metagenomes</taxon>
    </lineage>
</organism>
<evidence type="ECO:0000313" key="2">
    <source>
        <dbReference type="EMBL" id="KKM06440.1"/>
    </source>
</evidence>
<comment type="caution">
    <text evidence="2">The sequence shown here is derived from an EMBL/GenBank/DDBJ whole genome shotgun (WGS) entry which is preliminary data.</text>
</comment>
<keyword evidence="1" id="KW-1133">Transmembrane helix</keyword>
<sequence length="34" mass="3944">MVDIVLVYLSLAPWLGGEVVYWWSLVQVLQSTMF</sequence>
<keyword evidence="1" id="KW-0812">Transmembrane</keyword>
<protein>
    <submittedName>
        <fullName evidence="2">Uncharacterized protein</fullName>
    </submittedName>
</protein>
<proteinExistence type="predicted"/>
<dbReference type="AlphaFoldDB" id="A0A0F9H5W5"/>
<keyword evidence="1" id="KW-0472">Membrane</keyword>
<dbReference type="EMBL" id="LAZR01015994">
    <property type="protein sequence ID" value="KKM06440.1"/>
    <property type="molecule type" value="Genomic_DNA"/>
</dbReference>